<evidence type="ECO:0000256" key="1">
    <source>
        <dbReference type="SAM" id="MobiDB-lite"/>
    </source>
</evidence>
<proteinExistence type="predicted"/>
<dbReference type="EMBL" id="JABEZW010220863">
    <property type="protein sequence ID" value="MBA0785952.1"/>
    <property type="molecule type" value="Genomic_DNA"/>
</dbReference>
<dbReference type="AlphaFoldDB" id="A0A7J9FKW6"/>
<organism evidence="2 3">
    <name type="scientific">Gossypium trilobum</name>
    <dbReference type="NCBI Taxonomy" id="34281"/>
    <lineage>
        <taxon>Eukaryota</taxon>
        <taxon>Viridiplantae</taxon>
        <taxon>Streptophyta</taxon>
        <taxon>Embryophyta</taxon>
        <taxon>Tracheophyta</taxon>
        <taxon>Spermatophyta</taxon>
        <taxon>Magnoliopsida</taxon>
        <taxon>eudicotyledons</taxon>
        <taxon>Gunneridae</taxon>
        <taxon>Pentapetalae</taxon>
        <taxon>rosids</taxon>
        <taxon>malvids</taxon>
        <taxon>Malvales</taxon>
        <taxon>Malvaceae</taxon>
        <taxon>Malvoideae</taxon>
        <taxon>Gossypium</taxon>
    </lineage>
</organism>
<sequence>MNSVWLREEGDEDMGGISEENRGFRMGQQKMGQGKENSLTDYALNVIDHDLKDVALVVEEGKKRSRGENEDLTGKEEM</sequence>
<accession>A0A7J9FKW6</accession>
<feature type="region of interest" description="Disordered" evidence="1">
    <location>
        <begin position="1"/>
        <end position="23"/>
    </location>
</feature>
<reference evidence="2 3" key="1">
    <citation type="journal article" date="2019" name="Genome Biol. Evol.">
        <title>Insights into the evolution of the New World diploid cottons (Gossypium, subgenus Houzingenia) based on genome sequencing.</title>
        <authorList>
            <person name="Grover C.E."/>
            <person name="Arick M.A. 2nd"/>
            <person name="Thrash A."/>
            <person name="Conover J.L."/>
            <person name="Sanders W.S."/>
            <person name="Peterson D.G."/>
            <person name="Frelichowski J.E."/>
            <person name="Scheffler J.A."/>
            <person name="Scheffler B.E."/>
            <person name="Wendel J.F."/>
        </authorList>
    </citation>
    <scope>NUCLEOTIDE SEQUENCE [LARGE SCALE GENOMIC DNA]</scope>
    <source>
        <strain evidence="2">8</strain>
        <tissue evidence="2">Leaf</tissue>
    </source>
</reference>
<dbReference type="Proteomes" id="UP000593568">
    <property type="component" value="Unassembled WGS sequence"/>
</dbReference>
<evidence type="ECO:0000313" key="2">
    <source>
        <dbReference type="EMBL" id="MBA0785952.1"/>
    </source>
</evidence>
<keyword evidence="3" id="KW-1185">Reference proteome</keyword>
<evidence type="ECO:0000313" key="3">
    <source>
        <dbReference type="Proteomes" id="UP000593568"/>
    </source>
</evidence>
<protein>
    <submittedName>
        <fullName evidence="2">Uncharacterized protein</fullName>
    </submittedName>
</protein>
<gene>
    <name evidence="2" type="ORF">Gotri_000005</name>
</gene>
<comment type="caution">
    <text evidence="2">The sequence shown here is derived from an EMBL/GenBank/DDBJ whole genome shotgun (WGS) entry which is preliminary data.</text>
</comment>
<name>A0A7J9FKW6_9ROSI</name>
<feature type="non-terminal residue" evidence="2">
    <location>
        <position position="1"/>
    </location>
</feature>